<comment type="caution">
    <text evidence="10">The sequence shown here is derived from an EMBL/GenBank/DDBJ whole genome shotgun (WGS) entry which is preliminary data.</text>
</comment>
<dbReference type="AlphaFoldDB" id="A0A6L3V539"/>
<evidence type="ECO:0000313" key="10">
    <source>
        <dbReference type="EMBL" id="KAB2333333.1"/>
    </source>
</evidence>
<evidence type="ECO:0000256" key="7">
    <source>
        <dbReference type="ARBA" id="ARBA00023136"/>
    </source>
</evidence>
<dbReference type="InterPro" id="IPR004840">
    <property type="entry name" value="Amino_acid_permease_CS"/>
</dbReference>
<evidence type="ECO:0000256" key="3">
    <source>
        <dbReference type="ARBA" id="ARBA00022475"/>
    </source>
</evidence>
<organism evidence="10 11">
    <name type="scientific">Cytobacillus depressus</name>
    <dbReference type="NCBI Taxonomy" id="1602942"/>
    <lineage>
        <taxon>Bacteria</taxon>
        <taxon>Bacillati</taxon>
        <taxon>Bacillota</taxon>
        <taxon>Bacilli</taxon>
        <taxon>Bacillales</taxon>
        <taxon>Bacillaceae</taxon>
        <taxon>Cytobacillus</taxon>
    </lineage>
</organism>
<feature type="transmembrane region" description="Helical" evidence="8">
    <location>
        <begin position="94"/>
        <end position="117"/>
    </location>
</feature>
<gene>
    <name evidence="10" type="ORF">F7731_15880</name>
</gene>
<dbReference type="PANTHER" id="PTHR43495">
    <property type="entry name" value="GABA PERMEASE"/>
    <property type="match status" value="1"/>
</dbReference>
<feature type="transmembrane region" description="Helical" evidence="8">
    <location>
        <begin position="338"/>
        <end position="359"/>
    </location>
</feature>
<comment type="subcellular location">
    <subcellularLocation>
        <location evidence="1">Cell membrane</location>
        <topology evidence="1">Multi-pass membrane protein</topology>
    </subcellularLocation>
</comment>
<evidence type="ECO:0000256" key="2">
    <source>
        <dbReference type="ARBA" id="ARBA00022448"/>
    </source>
</evidence>
<protein>
    <submittedName>
        <fullName evidence="10">Amino acid permease</fullName>
    </submittedName>
</protein>
<feature type="domain" description="Amino acid permease/ SLC12A" evidence="9">
    <location>
        <begin position="23"/>
        <end position="460"/>
    </location>
</feature>
<feature type="transmembrane region" description="Helical" evidence="8">
    <location>
        <begin position="26"/>
        <end position="47"/>
    </location>
</feature>
<feature type="transmembrane region" description="Helical" evidence="8">
    <location>
        <begin position="436"/>
        <end position="455"/>
    </location>
</feature>
<dbReference type="Pfam" id="PF00324">
    <property type="entry name" value="AA_permease"/>
    <property type="match status" value="1"/>
</dbReference>
<keyword evidence="4 8" id="KW-0812">Transmembrane</keyword>
<feature type="transmembrane region" description="Helical" evidence="8">
    <location>
        <begin position="161"/>
        <end position="181"/>
    </location>
</feature>
<keyword evidence="6 8" id="KW-1133">Transmembrane helix</keyword>
<feature type="transmembrane region" description="Helical" evidence="8">
    <location>
        <begin position="53"/>
        <end position="73"/>
    </location>
</feature>
<dbReference type="GO" id="GO:0055085">
    <property type="term" value="P:transmembrane transport"/>
    <property type="evidence" value="ECO:0007669"/>
    <property type="project" value="InterPro"/>
</dbReference>
<dbReference type="PIRSF" id="PIRSF006060">
    <property type="entry name" value="AA_transporter"/>
    <property type="match status" value="1"/>
</dbReference>
<dbReference type="Gene3D" id="1.20.1740.10">
    <property type="entry name" value="Amino acid/polyamine transporter I"/>
    <property type="match status" value="1"/>
</dbReference>
<evidence type="ECO:0000259" key="9">
    <source>
        <dbReference type="Pfam" id="PF00324"/>
    </source>
</evidence>
<evidence type="ECO:0000256" key="5">
    <source>
        <dbReference type="ARBA" id="ARBA00022970"/>
    </source>
</evidence>
<keyword evidence="7 8" id="KW-0472">Membrane</keyword>
<reference evidence="10 11" key="1">
    <citation type="journal article" date="2016" name="Antonie Van Leeuwenhoek">
        <title>Bacillus depressus sp. nov., isolated from soil of a sunflower field.</title>
        <authorList>
            <person name="Wei X."/>
            <person name="Xin D."/>
            <person name="Xin Y."/>
            <person name="Zhang H."/>
            <person name="Wang T."/>
            <person name="Zhang J."/>
        </authorList>
    </citation>
    <scope>NUCLEOTIDE SEQUENCE [LARGE SCALE GENOMIC DNA]</scope>
    <source>
        <strain evidence="10 11">BZ1</strain>
    </source>
</reference>
<dbReference type="GO" id="GO:0006865">
    <property type="term" value="P:amino acid transport"/>
    <property type="evidence" value="ECO:0007669"/>
    <property type="project" value="UniProtKB-KW"/>
</dbReference>
<dbReference type="Proteomes" id="UP000481030">
    <property type="component" value="Unassembled WGS sequence"/>
</dbReference>
<dbReference type="FunFam" id="1.20.1740.10:FF:000001">
    <property type="entry name" value="Amino acid permease"/>
    <property type="match status" value="1"/>
</dbReference>
<evidence type="ECO:0000256" key="6">
    <source>
        <dbReference type="ARBA" id="ARBA00022989"/>
    </source>
</evidence>
<dbReference type="PROSITE" id="PS00218">
    <property type="entry name" value="AMINO_ACID_PERMEASE_1"/>
    <property type="match status" value="1"/>
</dbReference>
<feature type="transmembrane region" description="Helical" evidence="8">
    <location>
        <begin position="243"/>
        <end position="265"/>
    </location>
</feature>
<keyword evidence="3" id="KW-1003">Cell membrane</keyword>
<dbReference type="EMBL" id="WBOS01000007">
    <property type="protein sequence ID" value="KAB2333333.1"/>
    <property type="molecule type" value="Genomic_DNA"/>
</dbReference>
<feature type="transmembrane region" description="Helical" evidence="8">
    <location>
        <begin position="409"/>
        <end position="430"/>
    </location>
</feature>
<feature type="transmembrane region" description="Helical" evidence="8">
    <location>
        <begin position="129"/>
        <end position="149"/>
    </location>
</feature>
<proteinExistence type="predicted"/>
<dbReference type="InterPro" id="IPR004841">
    <property type="entry name" value="AA-permease/SLC12A_dom"/>
</dbReference>
<keyword evidence="11" id="KW-1185">Reference proteome</keyword>
<sequence>MDQKTNVKALEKEGLKRGLKTRHLRMIAIGGAIGTGLFYGSAGAITAAGPSSILAYIIVGIAIYFICRAIGEVTVEEPVSGGPVSLADRYLHPFWAFLIGWTTLLGGAAGSAATYNALGRYVQFWFPNVPIWVSAACVVALIFIVNIVAVKLYGEMEYWIAGIKATAIILLIILGLLPILFGIGNHGDPVGFGNLVNHGGFFPNGISGFILAFVMVAFAYGGTDNVAVAAGEAENPEKTISSAITGVFWRIAIFYVGAVVVLIALNPWNKIGQEGSPFVQVFDMIGIPAAAHILNFVVITAVISAMNSSVYTYSRKIYRMCVTGNGPNFMTKVSKNGIPWLIIILVLGVQLFGVVVNYIMPATAFVYFASIVTGTLILVWVLILLSQLKFRKIKISNNEVKDLKYKMPFWPYSSYFSLLILAIVVIAMAFDEKTRIPLIVMPIWTLVLFICYKVFIAKKKVNASVIEDHSA</sequence>
<keyword evidence="5" id="KW-0029">Amino-acid transport</keyword>
<dbReference type="PANTHER" id="PTHR43495:SF2">
    <property type="entry name" value="D-SERINE_D-ALANINE_GLYCINE TRANSPORTER"/>
    <property type="match status" value="1"/>
</dbReference>
<keyword evidence="2" id="KW-0813">Transport</keyword>
<evidence type="ECO:0000256" key="1">
    <source>
        <dbReference type="ARBA" id="ARBA00004651"/>
    </source>
</evidence>
<feature type="transmembrane region" description="Helical" evidence="8">
    <location>
        <begin position="201"/>
        <end position="222"/>
    </location>
</feature>
<evidence type="ECO:0000256" key="8">
    <source>
        <dbReference type="SAM" id="Phobius"/>
    </source>
</evidence>
<name>A0A6L3V539_9BACI</name>
<dbReference type="OrthoDB" id="9780162at2"/>
<dbReference type="GO" id="GO:0005886">
    <property type="term" value="C:plasma membrane"/>
    <property type="evidence" value="ECO:0007669"/>
    <property type="project" value="UniProtKB-SubCell"/>
</dbReference>
<evidence type="ECO:0000256" key="4">
    <source>
        <dbReference type="ARBA" id="ARBA00022692"/>
    </source>
</evidence>
<feature type="transmembrane region" description="Helical" evidence="8">
    <location>
        <begin position="365"/>
        <end position="388"/>
    </location>
</feature>
<evidence type="ECO:0000313" key="11">
    <source>
        <dbReference type="Proteomes" id="UP000481030"/>
    </source>
</evidence>
<dbReference type="RefSeq" id="WP_151535757.1">
    <property type="nucleotide sequence ID" value="NZ_WBOS01000007.1"/>
</dbReference>
<feature type="transmembrane region" description="Helical" evidence="8">
    <location>
        <begin position="285"/>
        <end position="306"/>
    </location>
</feature>
<accession>A0A6L3V539</accession>